<dbReference type="CDD" id="cd01648">
    <property type="entry name" value="TERT"/>
    <property type="match status" value="1"/>
</dbReference>
<comment type="caution">
    <text evidence="16">The sequence shown here is derived from an EMBL/GenBank/DDBJ whole genome shotgun (WGS) entry which is preliminary data.</text>
</comment>
<dbReference type="GO" id="GO:0070034">
    <property type="term" value="F:telomerase RNA binding"/>
    <property type="evidence" value="ECO:0007669"/>
    <property type="project" value="TreeGrafter"/>
</dbReference>
<dbReference type="GO" id="GO:0042162">
    <property type="term" value="F:telomeric DNA binding"/>
    <property type="evidence" value="ECO:0007669"/>
    <property type="project" value="TreeGrafter"/>
</dbReference>
<keyword evidence="11 13" id="KW-0539">Nucleus</keyword>
<dbReference type="GO" id="GO:0046872">
    <property type="term" value="F:metal ion binding"/>
    <property type="evidence" value="ECO:0007669"/>
    <property type="project" value="UniProtKB-KW"/>
</dbReference>
<organism evidence="16 17">
    <name type="scientific">Penicillium cosmopolitanum</name>
    <dbReference type="NCBI Taxonomy" id="1131564"/>
    <lineage>
        <taxon>Eukaryota</taxon>
        <taxon>Fungi</taxon>
        <taxon>Dikarya</taxon>
        <taxon>Ascomycota</taxon>
        <taxon>Pezizomycotina</taxon>
        <taxon>Eurotiomycetes</taxon>
        <taxon>Eurotiomycetidae</taxon>
        <taxon>Eurotiales</taxon>
        <taxon>Aspergillaceae</taxon>
        <taxon>Penicillium</taxon>
    </lineage>
</organism>
<feature type="compositionally biased region" description="Basic and acidic residues" evidence="14">
    <location>
        <begin position="484"/>
        <end position="498"/>
    </location>
</feature>
<dbReference type="PRINTS" id="PR01365">
    <property type="entry name" value="TELOMERASERT"/>
</dbReference>
<comment type="subcellular location">
    <subcellularLocation>
        <location evidence="13">Nucleus</location>
    </subcellularLocation>
    <subcellularLocation>
        <location evidence="13">Chromosome</location>
        <location evidence="13">Telomere</location>
    </subcellularLocation>
</comment>
<dbReference type="Pfam" id="PF21399">
    <property type="entry name" value="TERT_C"/>
    <property type="match status" value="1"/>
</dbReference>
<evidence type="ECO:0000256" key="8">
    <source>
        <dbReference type="ARBA" id="ARBA00022842"/>
    </source>
</evidence>
<protein>
    <recommendedName>
        <fullName evidence="3 13">Telomerase reverse transcriptase</fullName>
        <ecNumber evidence="2 13">2.7.7.49</ecNumber>
    </recommendedName>
    <alternativeName>
        <fullName evidence="13">Telomerase catalytic subunit</fullName>
    </alternativeName>
</protein>
<feature type="compositionally biased region" description="Basic residues" evidence="14">
    <location>
        <begin position="1"/>
        <end position="10"/>
    </location>
</feature>
<comment type="catalytic activity">
    <reaction evidence="12 13">
        <text>DNA(n) + a 2'-deoxyribonucleoside 5'-triphosphate = DNA(n+1) + diphosphate</text>
        <dbReference type="Rhea" id="RHEA:22508"/>
        <dbReference type="Rhea" id="RHEA-COMP:17339"/>
        <dbReference type="Rhea" id="RHEA-COMP:17340"/>
        <dbReference type="ChEBI" id="CHEBI:33019"/>
        <dbReference type="ChEBI" id="CHEBI:61560"/>
        <dbReference type="ChEBI" id="CHEBI:173112"/>
        <dbReference type="EC" id="2.7.7.49"/>
    </reaction>
</comment>
<dbReference type="Gene3D" id="3.30.70.2630">
    <property type="match status" value="1"/>
</dbReference>
<evidence type="ECO:0000256" key="2">
    <source>
        <dbReference type="ARBA" id="ARBA00012493"/>
    </source>
</evidence>
<evidence type="ECO:0000256" key="10">
    <source>
        <dbReference type="ARBA" id="ARBA00022918"/>
    </source>
</evidence>
<dbReference type="InterPro" id="IPR003545">
    <property type="entry name" value="Telomerase_RT"/>
</dbReference>
<dbReference type="InterPro" id="IPR021891">
    <property type="entry name" value="Telomerase_RBD"/>
</dbReference>
<feature type="region of interest" description="Disordered" evidence="14">
    <location>
        <begin position="261"/>
        <end position="281"/>
    </location>
</feature>
<dbReference type="SUPFAM" id="SSF56672">
    <property type="entry name" value="DNA/RNA polymerases"/>
    <property type="match status" value="1"/>
</dbReference>
<dbReference type="Proteomes" id="UP001147747">
    <property type="component" value="Unassembled WGS sequence"/>
</dbReference>
<dbReference type="Pfam" id="PF12009">
    <property type="entry name" value="Telomerase_RBD"/>
    <property type="match status" value="1"/>
</dbReference>
<reference evidence="16" key="2">
    <citation type="journal article" date="2023" name="IMA Fungus">
        <title>Comparative genomic study of the Penicillium genus elucidates a diverse pangenome and 15 lateral gene transfer events.</title>
        <authorList>
            <person name="Petersen C."/>
            <person name="Sorensen T."/>
            <person name="Nielsen M.R."/>
            <person name="Sondergaard T.E."/>
            <person name="Sorensen J.L."/>
            <person name="Fitzpatrick D.A."/>
            <person name="Frisvad J.C."/>
            <person name="Nielsen K.L."/>
        </authorList>
    </citation>
    <scope>NUCLEOTIDE SEQUENCE</scope>
    <source>
        <strain evidence="16">IBT 29677</strain>
    </source>
</reference>
<keyword evidence="7 13" id="KW-0479">Metal-binding</keyword>
<feature type="compositionally biased region" description="Polar residues" evidence="14">
    <location>
        <begin position="12"/>
        <end position="25"/>
    </location>
</feature>
<dbReference type="SMART" id="SM00975">
    <property type="entry name" value="Telomerase_RBD"/>
    <property type="match status" value="1"/>
</dbReference>
<dbReference type="InterPro" id="IPR049139">
    <property type="entry name" value="TERT_C"/>
</dbReference>
<keyword evidence="4 13" id="KW-0158">Chromosome</keyword>
<dbReference type="GeneID" id="81371087"/>
<reference evidence="16" key="1">
    <citation type="submission" date="2022-12" db="EMBL/GenBank/DDBJ databases">
        <authorList>
            <person name="Petersen C."/>
        </authorList>
    </citation>
    <scope>NUCLEOTIDE SEQUENCE</scope>
    <source>
        <strain evidence="16">IBT 29677</strain>
    </source>
</reference>
<keyword evidence="17" id="KW-1185">Reference proteome</keyword>
<dbReference type="EMBL" id="JAPZBU010000008">
    <property type="protein sequence ID" value="KAJ5391980.1"/>
    <property type="molecule type" value="Genomic_DNA"/>
</dbReference>
<dbReference type="PANTHER" id="PTHR12066">
    <property type="entry name" value="TELOMERASE REVERSE TRANSCRIPTASE"/>
    <property type="match status" value="1"/>
</dbReference>
<evidence type="ECO:0000256" key="13">
    <source>
        <dbReference type="RuleBase" id="RU365061"/>
    </source>
</evidence>
<dbReference type="GO" id="GO:0000781">
    <property type="term" value="C:chromosome, telomeric region"/>
    <property type="evidence" value="ECO:0007669"/>
    <property type="project" value="UniProtKB-SubCell"/>
</dbReference>
<evidence type="ECO:0000259" key="15">
    <source>
        <dbReference type="PROSITE" id="PS50878"/>
    </source>
</evidence>
<dbReference type="EC" id="2.7.7.49" evidence="2 13"/>
<feature type="compositionally biased region" description="Polar residues" evidence="14">
    <location>
        <begin position="499"/>
        <end position="508"/>
    </location>
</feature>
<evidence type="ECO:0000256" key="9">
    <source>
        <dbReference type="ARBA" id="ARBA00022895"/>
    </source>
</evidence>
<dbReference type="Gene3D" id="1.10.132.70">
    <property type="match status" value="1"/>
</dbReference>
<gene>
    <name evidence="16" type="ORF">N7509_007470</name>
</gene>
<evidence type="ECO:0000313" key="17">
    <source>
        <dbReference type="Proteomes" id="UP001147747"/>
    </source>
</evidence>
<keyword evidence="9 13" id="KW-0779">Telomere</keyword>
<evidence type="ECO:0000256" key="12">
    <source>
        <dbReference type="ARBA" id="ARBA00048173"/>
    </source>
</evidence>
<dbReference type="AlphaFoldDB" id="A0A9W9VZG0"/>
<feature type="region of interest" description="Disordered" evidence="14">
    <location>
        <begin position="442"/>
        <end position="508"/>
    </location>
</feature>
<dbReference type="InterPro" id="IPR043502">
    <property type="entry name" value="DNA/RNA_pol_sf"/>
</dbReference>
<feature type="domain" description="Reverse transcriptase" evidence="15">
    <location>
        <begin position="672"/>
        <end position="1005"/>
    </location>
</feature>
<dbReference type="GO" id="GO:0007004">
    <property type="term" value="P:telomere maintenance via telomerase"/>
    <property type="evidence" value="ECO:0007669"/>
    <property type="project" value="TreeGrafter"/>
</dbReference>
<dbReference type="PANTHER" id="PTHR12066:SF0">
    <property type="entry name" value="TELOMERASE REVERSE TRANSCRIPTASE"/>
    <property type="match status" value="1"/>
</dbReference>
<keyword evidence="6 13" id="KW-0548">Nucleotidyltransferase</keyword>
<feature type="region of interest" description="Disordered" evidence="14">
    <location>
        <begin position="357"/>
        <end position="394"/>
    </location>
</feature>
<accession>A0A9W9VZG0</accession>
<dbReference type="RefSeq" id="XP_056487658.1">
    <property type="nucleotide sequence ID" value="XM_056632107.1"/>
</dbReference>
<dbReference type="InterPro" id="IPR000477">
    <property type="entry name" value="RT_dom"/>
</dbReference>
<keyword evidence="10 13" id="KW-0695">RNA-directed DNA polymerase</keyword>
<feature type="region of interest" description="Disordered" evidence="14">
    <location>
        <begin position="1"/>
        <end position="35"/>
    </location>
</feature>
<dbReference type="Gene3D" id="1.10.357.90">
    <property type="match status" value="1"/>
</dbReference>
<proteinExistence type="inferred from homology"/>
<dbReference type="GO" id="GO:0000333">
    <property type="term" value="C:telomerase catalytic core complex"/>
    <property type="evidence" value="ECO:0007669"/>
    <property type="project" value="TreeGrafter"/>
</dbReference>
<evidence type="ECO:0000256" key="3">
    <source>
        <dbReference type="ARBA" id="ARBA00016182"/>
    </source>
</evidence>
<dbReference type="PROSITE" id="PS50878">
    <property type="entry name" value="RT_POL"/>
    <property type="match status" value="1"/>
</dbReference>
<sequence>MAKKRKRPGHRPTSQPQTCISSSRRFNPAGRNPHPTHPVISLYYRDVFTLRQYLLRRLPLSSKLRRRRIASLGVVASDAAATKDPISHPLVDLLDTTLVGVLKQPSPKLASERQQAYCAFTQSQSRSILVGTDTGPVAPQSELIDYVISNIFGDQSSYRGPQHVLAHGFQHASENSVDSGIPGVAIQFPNRNVQALKQTPWTDVLGLLGQNGEEIMIHLLLDCGIFVPLDASKGIFYQLSGVPLSGLEKIHNLTSTAKKPTAVLGPPKIKHPGPGGRVKRRSPNTIIFLRRRVLYCRLAGGSKQKLPFGLGSSHVLNRFSSLESTNETIHFMKYLFPRQFGLDNVLTVSAERNNNNQAQSHEFRENEISKHDDHRFRRLSGPAQDRTPAITREQLSTKLPKRLRGQVLALAQKLRVRHARCSYGALLQHYCPADSNGPWRLPACPENKEPRPSTEEALVTQPQSKSPATTQLSVQPEPNNLTLHPRDSIGPKNQEKQNHMSLQRPRSSVTDFATPAAAVSAFCRAVLQKLLPPQFFGDGSEGDANCRIVLKHVDSFIKMRRYENISLHSVCKNIKVTKIPWLIPPNLQDQYAETQGKVSLSDFQKRTELLHEFVYYVFDSIIIPLIRTNFYVTESQTHRNRLFFFRHDVWRHLSEQPLADLKSKTFEKIDPESGSGQQRKQYLGYGSLRLLPKSTGVRPILNLGKKVLREYVKNGKKKAYFVSINRTIAPISNMLMYERQRDSKKVGSSLISMGDLHPRLKAFKGGLDNRSPSLHTKSTALPKLYFVKLDIQACFDNIPQKRLLRLITDLVTEESYRITKHVEIKPSVNGAQGKPFRKWVGRAAPLKQQQHLPDYLASENQIQKPNTVYVDDTEQKVQDADWLLNLLGQHVQNNLVKIGKEYFRQRNGIPQGSVLSSLLCNFFLADLERNSLGFLQPTNSLLMRFVDDFLLITTDVNQATQFLHTMLHVHPSYGVVPSQFHRINRRHTHPRLEGSTRFPYLGCLIDTHTLEIHQDQDRALEGGDLAATALSNSLTVETSALPGHTLRRKVLASFRQQMHPMFIDDRHNSRAVVLGNLYTRFVTVAMKMYRYMKSLQGRSHPKPPIIIQTIHTLMLRAFAIIEERRSSSGPGPGPTATAIATLSCFVKFSHVRFLAASAFRFVLKRKQTRYGAVLQWLDAQWRDSRPVTDREAVKMGLVVQKGNALFEDWRF</sequence>
<evidence type="ECO:0000256" key="1">
    <source>
        <dbReference type="ARBA" id="ARBA00008001"/>
    </source>
</evidence>
<name>A0A9W9VZG0_9EURO</name>
<evidence type="ECO:0000256" key="4">
    <source>
        <dbReference type="ARBA" id="ARBA00022454"/>
    </source>
</evidence>
<dbReference type="OrthoDB" id="289721at2759"/>
<keyword evidence="8 13" id="KW-0460">Magnesium</keyword>
<evidence type="ECO:0000256" key="5">
    <source>
        <dbReference type="ARBA" id="ARBA00022679"/>
    </source>
</evidence>
<comment type="similarity">
    <text evidence="1 13">Belongs to the reverse transcriptase family. Telomerase subfamily.</text>
</comment>
<dbReference type="GO" id="GO:0003720">
    <property type="term" value="F:telomerase activity"/>
    <property type="evidence" value="ECO:0007669"/>
    <property type="project" value="InterPro"/>
</dbReference>
<evidence type="ECO:0000256" key="6">
    <source>
        <dbReference type="ARBA" id="ARBA00022695"/>
    </source>
</evidence>
<evidence type="ECO:0000256" key="11">
    <source>
        <dbReference type="ARBA" id="ARBA00023242"/>
    </source>
</evidence>
<comment type="function">
    <text evidence="13">Telomerase is a ribonucleoprotein enzyme essential for the replication of chromosome termini in most eukaryotes. It elongates telomeres. It is a reverse transcriptase that adds simple sequence repeats to chromosome ends by copying a template sequence within the RNA component of the enzyme.</text>
</comment>
<feature type="compositionally biased region" description="Basic and acidic residues" evidence="14">
    <location>
        <begin position="361"/>
        <end position="375"/>
    </location>
</feature>
<keyword evidence="5 13" id="KW-0808">Transferase</keyword>
<evidence type="ECO:0000256" key="7">
    <source>
        <dbReference type="ARBA" id="ARBA00022723"/>
    </source>
</evidence>
<evidence type="ECO:0000256" key="14">
    <source>
        <dbReference type="SAM" id="MobiDB-lite"/>
    </source>
</evidence>
<evidence type="ECO:0000313" key="16">
    <source>
        <dbReference type="EMBL" id="KAJ5391980.1"/>
    </source>
</evidence>
<feature type="compositionally biased region" description="Polar residues" evidence="14">
    <location>
        <begin position="460"/>
        <end position="482"/>
    </location>
</feature>